<feature type="transmembrane region" description="Helical" evidence="1">
    <location>
        <begin position="37"/>
        <end position="56"/>
    </location>
</feature>
<name>A0A376DL12_9GAMM</name>
<protein>
    <submittedName>
        <fullName evidence="2">Phage holin family 2</fullName>
    </submittedName>
</protein>
<evidence type="ECO:0000313" key="2">
    <source>
        <dbReference type="EMBL" id="STC91394.1"/>
    </source>
</evidence>
<dbReference type="RefSeq" id="WP_024523587.1">
    <property type="nucleotide sequence ID" value="NZ_CP065626.1"/>
</dbReference>
<evidence type="ECO:0000256" key="1">
    <source>
        <dbReference type="SAM" id="Phobius"/>
    </source>
</evidence>
<accession>A0A376DL12</accession>
<dbReference type="GO" id="GO:0044660">
    <property type="term" value="P:viral release via pore formation in host cell membrane"/>
    <property type="evidence" value="ECO:0007669"/>
    <property type="project" value="InterPro"/>
</dbReference>
<proteinExistence type="predicted"/>
<organism evidence="2 3">
    <name type="scientific">Edwardsiella hoshinae</name>
    <dbReference type="NCBI Taxonomy" id="93378"/>
    <lineage>
        <taxon>Bacteria</taxon>
        <taxon>Pseudomonadati</taxon>
        <taxon>Pseudomonadota</taxon>
        <taxon>Gammaproteobacteria</taxon>
        <taxon>Enterobacterales</taxon>
        <taxon>Hafniaceae</taxon>
        <taxon>Edwardsiella</taxon>
    </lineage>
</organism>
<evidence type="ECO:0000313" key="3">
    <source>
        <dbReference type="Proteomes" id="UP000255248"/>
    </source>
</evidence>
<dbReference type="OrthoDB" id="8596216at2"/>
<dbReference type="Proteomes" id="UP000255248">
    <property type="component" value="Unassembled WGS sequence"/>
</dbReference>
<dbReference type="EMBL" id="UFXZ01000001">
    <property type="protein sequence ID" value="STC91394.1"/>
    <property type="molecule type" value="Genomic_DNA"/>
</dbReference>
<feature type="transmembrane region" description="Helical" evidence="1">
    <location>
        <begin position="6"/>
        <end position="25"/>
    </location>
</feature>
<sequence>MNETDKSVLSLFVIGVMIVIGKVLVGGEPVSPRLFIGRCLLGGFVSMVAGVALVQFPDLSPTAVNGLGSMLGIAGYQVVEILIQRRIGKGGNAAKGGSDERH</sequence>
<dbReference type="AlphaFoldDB" id="A0A376DL12"/>
<reference evidence="2 3" key="1">
    <citation type="submission" date="2018-06" db="EMBL/GenBank/DDBJ databases">
        <authorList>
            <consortium name="Pathogen Informatics"/>
            <person name="Doyle S."/>
        </authorList>
    </citation>
    <scope>NUCLEOTIDE SEQUENCE [LARGE SCALE GENOMIC DNA]</scope>
    <source>
        <strain evidence="2 3">NCTC12121</strain>
    </source>
</reference>
<dbReference type="STRING" id="93378.A9798_14330"/>
<keyword evidence="1" id="KW-0472">Membrane</keyword>
<keyword evidence="1" id="KW-0812">Transmembrane</keyword>
<dbReference type="InterPro" id="IPR007633">
    <property type="entry name" value="Phage_P2_Holin"/>
</dbReference>
<gene>
    <name evidence="2" type="ORF">NCTC12121_03008</name>
</gene>
<dbReference type="Pfam" id="PF04550">
    <property type="entry name" value="Phage_holin_3_2"/>
    <property type="match status" value="1"/>
</dbReference>
<feature type="transmembrane region" description="Helical" evidence="1">
    <location>
        <begin position="62"/>
        <end position="83"/>
    </location>
</feature>
<keyword evidence="1" id="KW-1133">Transmembrane helix</keyword>